<comment type="function">
    <text evidence="5">Modulates RecA activity.</text>
</comment>
<evidence type="ECO:0000259" key="8">
    <source>
        <dbReference type="Pfam" id="PF21981"/>
    </source>
</evidence>
<evidence type="ECO:0000313" key="10">
    <source>
        <dbReference type="EMBL" id="PKY66811.1"/>
    </source>
</evidence>
<reference evidence="10 11" key="1">
    <citation type="submission" date="2017-12" db="EMBL/GenBank/DDBJ databases">
        <title>Phylogenetic diversity of female urinary microbiome.</title>
        <authorList>
            <person name="Thomas-White K."/>
            <person name="Wolfe A.J."/>
        </authorList>
    </citation>
    <scope>NUCLEOTIDE SEQUENCE [LARGE SCALE GENOMIC DNA]</scope>
    <source>
        <strain evidence="10 11">UMB0250</strain>
    </source>
</reference>
<dbReference type="InterPro" id="IPR036388">
    <property type="entry name" value="WH-like_DNA-bd_sf"/>
</dbReference>
<evidence type="ECO:0000256" key="5">
    <source>
        <dbReference type="HAMAP-Rule" id="MF_01114"/>
    </source>
</evidence>
<dbReference type="InterPro" id="IPR053926">
    <property type="entry name" value="RecX_HTH_1st"/>
</dbReference>
<dbReference type="PANTHER" id="PTHR33602">
    <property type="entry name" value="REGULATORY PROTEIN RECX FAMILY PROTEIN"/>
    <property type="match status" value="1"/>
</dbReference>
<dbReference type="GO" id="GO:0006282">
    <property type="term" value="P:regulation of DNA repair"/>
    <property type="evidence" value="ECO:0007669"/>
    <property type="project" value="UniProtKB-UniRule"/>
</dbReference>
<dbReference type="Pfam" id="PF21981">
    <property type="entry name" value="RecX_HTH3"/>
    <property type="match status" value="1"/>
</dbReference>
<evidence type="ECO:0000256" key="3">
    <source>
        <dbReference type="ARBA" id="ARBA00018111"/>
    </source>
</evidence>
<evidence type="ECO:0000256" key="2">
    <source>
        <dbReference type="ARBA" id="ARBA00009695"/>
    </source>
</evidence>
<dbReference type="HAMAP" id="MF_01114">
    <property type="entry name" value="RecX"/>
    <property type="match status" value="1"/>
</dbReference>
<evidence type="ECO:0000259" key="9">
    <source>
        <dbReference type="Pfam" id="PF21982"/>
    </source>
</evidence>
<dbReference type="GO" id="GO:0005737">
    <property type="term" value="C:cytoplasm"/>
    <property type="evidence" value="ECO:0007669"/>
    <property type="project" value="UniProtKB-SubCell"/>
</dbReference>
<dbReference type="Proteomes" id="UP000234545">
    <property type="component" value="Unassembled WGS sequence"/>
</dbReference>
<evidence type="ECO:0000313" key="11">
    <source>
        <dbReference type="Proteomes" id="UP000234545"/>
    </source>
</evidence>
<evidence type="ECO:0000256" key="1">
    <source>
        <dbReference type="ARBA" id="ARBA00004496"/>
    </source>
</evidence>
<protein>
    <recommendedName>
        <fullName evidence="3 5">Regulatory protein RecX</fullName>
    </recommendedName>
</protein>
<dbReference type="Gene3D" id="1.10.10.10">
    <property type="entry name" value="Winged helix-like DNA-binding domain superfamily/Winged helix DNA-binding domain"/>
    <property type="match status" value="2"/>
</dbReference>
<dbReference type="InterPro" id="IPR053925">
    <property type="entry name" value="RecX_HTH_3rd"/>
</dbReference>
<evidence type="ECO:0000259" key="7">
    <source>
        <dbReference type="Pfam" id="PF02631"/>
    </source>
</evidence>
<organism evidence="10 11">
    <name type="scientific">Schaalia turicensis</name>
    <dbReference type="NCBI Taxonomy" id="131111"/>
    <lineage>
        <taxon>Bacteria</taxon>
        <taxon>Bacillati</taxon>
        <taxon>Actinomycetota</taxon>
        <taxon>Actinomycetes</taxon>
        <taxon>Actinomycetales</taxon>
        <taxon>Actinomycetaceae</taxon>
        <taxon>Schaalia</taxon>
    </lineage>
</organism>
<feature type="domain" description="RecX first three-helical" evidence="9">
    <location>
        <begin position="46"/>
        <end position="85"/>
    </location>
</feature>
<comment type="subcellular location">
    <subcellularLocation>
        <location evidence="1 5">Cytoplasm</location>
    </subcellularLocation>
</comment>
<dbReference type="OrthoDB" id="5244465at2"/>
<feature type="domain" description="RecX third three-helical" evidence="8">
    <location>
        <begin position="139"/>
        <end position="186"/>
    </location>
</feature>
<name>A0A2I1I6V3_9ACTO</name>
<feature type="compositionally biased region" description="Basic and acidic residues" evidence="6">
    <location>
        <begin position="1"/>
        <end position="16"/>
    </location>
</feature>
<dbReference type="EMBL" id="PKKJ01000001">
    <property type="protein sequence ID" value="PKY66811.1"/>
    <property type="molecule type" value="Genomic_DNA"/>
</dbReference>
<dbReference type="Pfam" id="PF21982">
    <property type="entry name" value="RecX_HTH1"/>
    <property type="match status" value="1"/>
</dbReference>
<proteinExistence type="inferred from homology"/>
<evidence type="ECO:0000256" key="4">
    <source>
        <dbReference type="ARBA" id="ARBA00022490"/>
    </source>
</evidence>
<dbReference type="AlphaFoldDB" id="A0A2I1I6V3"/>
<dbReference type="RefSeq" id="WP_101627321.1">
    <property type="nucleotide sequence ID" value="NZ_PKKJ01000001.1"/>
</dbReference>
<dbReference type="Pfam" id="PF02631">
    <property type="entry name" value="RecX_HTH2"/>
    <property type="match status" value="1"/>
</dbReference>
<feature type="region of interest" description="Disordered" evidence="6">
    <location>
        <begin position="1"/>
        <end position="21"/>
    </location>
</feature>
<sequence length="200" mass="22271">MVRYLDPEDHPELERTRKARSSVGERLARLKEKNAALRGTEAIEAAREVALRQLDSRSRSTGELRSAIVAKGFSTETANEVIDRLQQVGLVDDATFARMLVHDRFELSGKTGRALVEELRRKGLSRADIEQALALINPDDEANKAFDLALRKRRSMGSVSRQVAYRRLVGMLSRKGYSPSVVSSAVSQVLADYAEAEDNE</sequence>
<dbReference type="InterPro" id="IPR003783">
    <property type="entry name" value="Regulatory_RecX"/>
</dbReference>
<dbReference type="InterPro" id="IPR053924">
    <property type="entry name" value="RecX_HTH_2nd"/>
</dbReference>
<keyword evidence="4 5" id="KW-0963">Cytoplasm</keyword>
<dbReference type="PANTHER" id="PTHR33602:SF1">
    <property type="entry name" value="REGULATORY PROTEIN RECX FAMILY PROTEIN"/>
    <property type="match status" value="1"/>
</dbReference>
<comment type="similarity">
    <text evidence="2 5">Belongs to the RecX family.</text>
</comment>
<accession>A0A2I1I6V3</accession>
<feature type="domain" description="RecX second three-helical" evidence="7">
    <location>
        <begin position="92"/>
        <end position="133"/>
    </location>
</feature>
<comment type="caution">
    <text evidence="10">The sequence shown here is derived from an EMBL/GenBank/DDBJ whole genome shotgun (WGS) entry which is preliminary data.</text>
</comment>
<gene>
    <name evidence="5" type="primary">recX</name>
    <name evidence="10" type="ORF">CYJ25_00765</name>
</gene>
<evidence type="ECO:0000256" key="6">
    <source>
        <dbReference type="SAM" id="MobiDB-lite"/>
    </source>
</evidence>